<gene>
    <name evidence="1" type="ORF">DVH24_037942</name>
</gene>
<dbReference type="AlphaFoldDB" id="A0A498K266"/>
<dbReference type="PANTHER" id="PTHR46238:SF8">
    <property type="entry name" value="ENDONUCLEASE_EXONUCLEASE_PHOSPHATASE DOMAIN-CONTAINING PROTEIN"/>
    <property type="match status" value="1"/>
</dbReference>
<keyword evidence="2" id="KW-1185">Reference proteome</keyword>
<accession>A0A498K266</accession>
<dbReference type="Proteomes" id="UP000290289">
    <property type="component" value="Chromosome 5"/>
</dbReference>
<evidence type="ECO:0000313" key="2">
    <source>
        <dbReference type="Proteomes" id="UP000290289"/>
    </source>
</evidence>
<comment type="caution">
    <text evidence="1">The sequence shown here is derived from an EMBL/GenBank/DDBJ whole genome shotgun (WGS) entry which is preliminary data.</text>
</comment>
<protein>
    <submittedName>
        <fullName evidence="1">Uncharacterized protein</fullName>
    </submittedName>
</protein>
<reference evidence="1 2" key="1">
    <citation type="submission" date="2018-10" db="EMBL/GenBank/DDBJ databases">
        <title>A high-quality apple genome assembly.</title>
        <authorList>
            <person name="Hu J."/>
        </authorList>
    </citation>
    <scope>NUCLEOTIDE SEQUENCE [LARGE SCALE GENOMIC DNA]</scope>
    <source>
        <strain evidence="2">cv. HFTH1</strain>
        <tissue evidence="1">Young leaf</tissue>
    </source>
</reference>
<name>A0A498K266_MALDO</name>
<dbReference type="PANTHER" id="PTHR46238">
    <property type="entry name" value="REVERSE TRANSCRIPTASE DOMAIN-CONTAINING PROTEIN"/>
    <property type="match status" value="1"/>
</dbReference>
<sequence>MDVVEMRMLRWMCGHMRKNKIRNEDIQGNVGVAEIEGKMRENRLRWFGRVQRRPTNAPVKRCNYGTEVQGRRGRGRPRKTLSFQSHLLFPKILYASLNELSANNALRRIELYDCLRRYSAKRKLELLSGYLDFRSRIQQLTMLLS</sequence>
<organism evidence="1 2">
    <name type="scientific">Malus domestica</name>
    <name type="common">Apple</name>
    <name type="synonym">Pyrus malus</name>
    <dbReference type="NCBI Taxonomy" id="3750"/>
    <lineage>
        <taxon>Eukaryota</taxon>
        <taxon>Viridiplantae</taxon>
        <taxon>Streptophyta</taxon>
        <taxon>Embryophyta</taxon>
        <taxon>Tracheophyta</taxon>
        <taxon>Spermatophyta</taxon>
        <taxon>Magnoliopsida</taxon>
        <taxon>eudicotyledons</taxon>
        <taxon>Gunneridae</taxon>
        <taxon>Pentapetalae</taxon>
        <taxon>rosids</taxon>
        <taxon>fabids</taxon>
        <taxon>Rosales</taxon>
        <taxon>Rosaceae</taxon>
        <taxon>Amygdaloideae</taxon>
        <taxon>Maleae</taxon>
        <taxon>Malus</taxon>
    </lineage>
</organism>
<dbReference type="EMBL" id="RDQH01000331">
    <property type="protein sequence ID" value="RXI00394.1"/>
    <property type="molecule type" value="Genomic_DNA"/>
</dbReference>
<proteinExistence type="predicted"/>
<evidence type="ECO:0000313" key="1">
    <source>
        <dbReference type="EMBL" id="RXI00394.1"/>
    </source>
</evidence>